<evidence type="ECO:0000256" key="5">
    <source>
        <dbReference type="SAM" id="MobiDB-lite"/>
    </source>
</evidence>
<gene>
    <name evidence="7" type="ORF">V5O48_015245</name>
</gene>
<comment type="caution">
    <text evidence="7">The sequence shown here is derived from an EMBL/GenBank/DDBJ whole genome shotgun (WGS) entry which is preliminary data.</text>
</comment>
<keyword evidence="2" id="KW-0808">Transferase</keyword>
<dbReference type="CDD" id="cd02440">
    <property type="entry name" value="AdoMet_MTases"/>
    <property type="match status" value="1"/>
</dbReference>
<proteinExistence type="inferred from homology"/>
<dbReference type="InterPro" id="IPR029063">
    <property type="entry name" value="SAM-dependent_MTases_sf"/>
</dbReference>
<name>A0ABR3EV30_9AGAR</name>
<evidence type="ECO:0000313" key="7">
    <source>
        <dbReference type="EMBL" id="KAL0566763.1"/>
    </source>
</evidence>
<keyword evidence="6" id="KW-0732">Signal</keyword>
<organism evidence="7 8">
    <name type="scientific">Marasmius crinis-equi</name>
    <dbReference type="NCBI Taxonomy" id="585013"/>
    <lineage>
        <taxon>Eukaryota</taxon>
        <taxon>Fungi</taxon>
        <taxon>Dikarya</taxon>
        <taxon>Basidiomycota</taxon>
        <taxon>Agaricomycotina</taxon>
        <taxon>Agaricomycetes</taxon>
        <taxon>Agaricomycetidae</taxon>
        <taxon>Agaricales</taxon>
        <taxon>Marasmiineae</taxon>
        <taxon>Marasmiaceae</taxon>
        <taxon>Marasmius</taxon>
    </lineage>
</organism>
<feature type="region of interest" description="Disordered" evidence="5">
    <location>
        <begin position="275"/>
        <end position="299"/>
    </location>
</feature>
<dbReference type="EMBL" id="JBAHYK010001784">
    <property type="protein sequence ID" value="KAL0566763.1"/>
    <property type="molecule type" value="Genomic_DNA"/>
</dbReference>
<evidence type="ECO:0000313" key="8">
    <source>
        <dbReference type="Proteomes" id="UP001465976"/>
    </source>
</evidence>
<evidence type="ECO:0008006" key="9">
    <source>
        <dbReference type="Google" id="ProtNLM"/>
    </source>
</evidence>
<feature type="chain" id="PRO_5046853709" description="O-methyltransferase" evidence="6">
    <location>
        <begin position="21"/>
        <end position="528"/>
    </location>
</feature>
<reference evidence="7 8" key="1">
    <citation type="submission" date="2024-02" db="EMBL/GenBank/DDBJ databases">
        <title>A draft genome for the cacao thread blight pathogen Marasmius crinis-equi.</title>
        <authorList>
            <person name="Cohen S.P."/>
            <person name="Baruah I.K."/>
            <person name="Amoako-Attah I."/>
            <person name="Bukari Y."/>
            <person name="Meinhardt L.W."/>
            <person name="Bailey B.A."/>
        </authorList>
    </citation>
    <scope>NUCLEOTIDE SEQUENCE [LARGE SCALE GENOMIC DNA]</scope>
    <source>
        <strain evidence="7 8">GH-76</strain>
    </source>
</reference>
<keyword evidence="1" id="KW-0489">Methyltransferase</keyword>
<protein>
    <recommendedName>
        <fullName evidence="9">O-methyltransferase</fullName>
    </recommendedName>
</protein>
<dbReference type="Gene3D" id="3.40.50.150">
    <property type="entry name" value="Vaccinia Virus protein VP39"/>
    <property type="match status" value="1"/>
</dbReference>
<accession>A0ABR3EV30</accession>
<feature type="compositionally biased region" description="Polar residues" evidence="5">
    <location>
        <begin position="276"/>
        <end position="293"/>
    </location>
</feature>
<keyword evidence="8" id="KW-1185">Reference proteome</keyword>
<dbReference type="PANTHER" id="PTHR43167">
    <property type="entry name" value="PUTATIVE (AFU_ORTHOLOGUE AFUA_6G01830)-RELATED"/>
    <property type="match status" value="1"/>
</dbReference>
<sequence length="528" mass="56915">MQSAAKPLALLAFVFPAVVASPVPGPGYRVYWDNKCGCHVTVTTATTTTATPTTTPCSTTPTTPPTTPPPTTTPPTTTLTTTTTPTITTTISTPHSIISTPTPTTPSSTTTPCTTTASTTSPRPSTSTPININTENHCGQWEMQNNYCLCNGGTAYCCQKSLWQDGYFNQNIGNCQTVITNNYGNPGSGLSSSTDSNSSDGSSRGCSCTLAIIPGVREQQVRPDELYYPIIRTHGSFAALSDFRSRVITVANNSHTNAFGSAIPPLSMRVVRGSWSPLQNQDPPRNSNTTTMPSPSPIEAPSQVLDLLAQLHRLSLEQEAALKKDSSSRFVSSDVGDAESQKKPPFDDLMRDKFIALDEDKCHFIYQLIRATGATNVVEAGTSFGVSTIYLALAVAKNKIAFGKVGTVIATEKEVEKAEKAREYWRRCGEGVEREIDLRVGDLRETLKEGVTEVDLVLLDIWAPMALPTLKILQPKLRPGAVILTDNTVTAAESYKELLEYLRAPGSGFSNMTLPYSGGFEMSVYHPH</sequence>
<dbReference type="SUPFAM" id="SSF53335">
    <property type="entry name" value="S-adenosyl-L-methionine-dependent methyltransferases"/>
    <property type="match status" value="1"/>
</dbReference>
<dbReference type="InterPro" id="IPR002935">
    <property type="entry name" value="SAM_O-MeTrfase"/>
</dbReference>
<evidence type="ECO:0000256" key="6">
    <source>
        <dbReference type="SAM" id="SignalP"/>
    </source>
</evidence>
<dbReference type="PANTHER" id="PTHR43167:SF1">
    <property type="entry name" value="PUTATIVE (AFU_ORTHOLOGUE AFUA_6G01830)-RELATED"/>
    <property type="match status" value="1"/>
</dbReference>
<evidence type="ECO:0000256" key="3">
    <source>
        <dbReference type="ARBA" id="ARBA00022691"/>
    </source>
</evidence>
<feature type="region of interest" description="Disordered" evidence="5">
    <location>
        <begin position="49"/>
        <end position="128"/>
    </location>
</feature>
<feature type="compositionally biased region" description="Low complexity" evidence="5">
    <location>
        <begin position="74"/>
        <end position="128"/>
    </location>
</feature>
<evidence type="ECO:0000256" key="4">
    <source>
        <dbReference type="ARBA" id="ARBA00023453"/>
    </source>
</evidence>
<evidence type="ECO:0000256" key="1">
    <source>
        <dbReference type="ARBA" id="ARBA00022603"/>
    </source>
</evidence>
<feature type="signal peptide" evidence="6">
    <location>
        <begin position="1"/>
        <end position="20"/>
    </location>
</feature>
<keyword evidence="3" id="KW-0949">S-adenosyl-L-methionine</keyword>
<comment type="similarity">
    <text evidence="4">Belongs to the class I-like SAM-binding methyltransferase superfamily. Cation-dependent O-methyltransferase family.</text>
</comment>
<feature type="compositionally biased region" description="Pro residues" evidence="5">
    <location>
        <begin position="62"/>
        <end position="73"/>
    </location>
</feature>
<dbReference type="Proteomes" id="UP001465976">
    <property type="component" value="Unassembled WGS sequence"/>
</dbReference>
<evidence type="ECO:0000256" key="2">
    <source>
        <dbReference type="ARBA" id="ARBA00022679"/>
    </source>
</evidence>
<dbReference type="Pfam" id="PF13578">
    <property type="entry name" value="Methyltransf_24"/>
    <property type="match status" value="1"/>
</dbReference>
<dbReference type="PROSITE" id="PS51682">
    <property type="entry name" value="SAM_OMT_I"/>
    <property type="match status" value="1"/>
</dbReference>
<feature type="compositionally biased region" description="Low complexity" evidence="5">
    <location>
        <begin position="49"/>
        <end position="61"/>
    </location>
</feature>